<dbReference type="Proteomes" id="UP000182130">
    <property type="component" value="Unassembled WGS sequence"/>
</dbReference>
<evidence type="ECO:0000313" key="3">
    <source>
        <dbReference type="Proteomes" id="UP000182130"/>
    </source>
</evidence>
<dbReference type="Gene3D" id="1.20.120.160">
    <property type="entry name" value="HPT domain"/>
    <property type="match status" value="1"/>
</dbReference>
<reference evidence="3" key="1">
    <citation type="submission" date="2016-10" db="EMBL/GenBank/DDBJ databases">
        <authorList>
            <person name="Varghese N."/>
            <person name="Submissions S."/>
        </authorList>
    </citation>
    <scope>NUCLEOTIDE SEQUENCE [LARGE SCALE GENOMIC DNA]</scope>
    <source>
        <strain evidence="3">CGMCC 1.10783</strain>
    </source>
</reference>
<sequence>MTACEGCSGALVDPAVLRGLQAELGDASVIDAFVRSYVAMLPSRLARLHHALDTGDMAGALDAVLSLKTSSDMVGAVCLRRLAAELETSMKLMPNGHHLTELDPQLSEIEHHAFGTIRELESPLR</sequence>
<dbReference type="SUPFAM" id="SSF47226">
    <property type="entry name" value="Histidine-containing phosphotransfer domain, HPT domain"/>
    <property type="match status" value="1"/>
</dbReference>
<proteinExistence type="predicted"/>
<keyword evidence="3" id="KW-1185">Reference proteome</keyword>
<dbReference type="AlphaFoldDB" id="A0A1G8I985"/>
<accession>A0A1G8I985</accession>
<dbReference type="STRING" id="1045773.SAMN05216555_101170"/>
<dbReference type="InterPro" id="IPR008207">
    <property type="entry name" value="Sig_transdc_His_kin_Hpt_dom"/>
</dbReference>
<name>A0A1G8I985_9MICC</name>
<dbReference type="GO" id="GO:0000160">
    <property type="term" value="P:phosphorelay signal transduction system"/>
    <property type="evidence" value="ECO:0007669"/>
    <property type="project" value="InterPro"/>
</dbReference>
<gene>
    <name evidence="2" type="ORF">SAMN05216555_101170</name>
</gene>
<dbReference type="InterPro" id="IPR036641">
    <property type="entry name" value="HPT_dom_sf"/>
</dbReference>
<protein>
    <submittedName>
        <fullName evidence="2">Hpt domain-containing protein</fullName>
    </submittedName>
</protein>
<evidence type="ECO:0000313" key="2">
    <source>
        <dbReference type="EMBL" id="SDI15456.1"/>
    </source>
</evidence>
<organism evidence="2 3">
    <name type="scientific">Arthrobacter cupressi</name>
    <dbReference type="NCBI Taxonomy" id="1045773"/>
    <lineage>
        <taxon>Bacteria</taxon>
        <taxon>Bacillati</taxon>
        <taxon>Actinomycetota</taxon>
        <taxon>Actinomycetes</taxon>
        <taxon>Micrococcales</taxon>
        <taxon>Micrococcaceae</taxon>
        <taxon>Arthrobacter</taxon>
    </lineage>
</organism>
<dbReference type="RefSeq" id="WP_074586159.1">
    <property type="nucleotide sequence ID" value="NZ_FNEI01000001.1"/>
</dbReference>
<feature type="domain" description="HPt" evidence="1">
    <location>
        <begin position="34"/>
        <end position="109"/>
    </location>
</feature>
<dbReference type="OrthoDB" id="4965347at2"/>
<dbReference type="EMBL" id="FNEI01000001">
    <property type="protein sequence ID" value="SDI15456.1"/>
    <property type="molecule type" value="Genomic_DNA"/>
</dbReference>
<evidence type="ECO:0000259" key="1">
    <source>
        <dbReference type="Pfam" id="PF01627"/>
    </source>
</evidence>
<dbReference type="Pfam" id="PF01627">
    <property type="entry name" value="Hpt"/>
    <property type="match status" value="1"/>
</dbReference>